<feature type="transmembrane region" description="Helical" evidence="12">
    <location>
        <begin position="177"/>
        <end position="210"/>
    </location>
</feature>
<keyword evidence="5 12" id="KW-0812">Transmembrane</keyword>
<feature type="transmembrane region" description="Helical" evidence="12">
    <location>
        <begin position="150"/>
        <end position="171"/>
    </location>
</feature>
<feature type="compositionally biased region" description="Basic residues" evidence="11">
    <location>
        <begin position="241"/>
        <end position="251"/>
    </location>
</feature>
<dbReference type="PANTHER" id="PTHR12443:SF9">
    <property type="entry name" value="TRANSLOCATION PROTEIN SEC62"/>
    <property type="match status" value="1"/>
</dbReference>
<evidence type="ECO:0000256" key="5">
    <source>
        <dbReference type="ARBA" id="ARBA00022692"/>
    </source>
</evidence>
<evidence type="ECO:0000256" key="8">
    <source>
        <dbReference type="ARBA" id="ARBA00022989"/>
    </source>
</evidence>
<evidence type="ECO:0000256" key="9">
    <source>
        <dbReference type="ARBA" id="ARBA00023010"/>
    </source>
</evidence>
<evidence type="ECO:0000256" key="2">
    <source>
        <dbReference type="ARBA" id="ARBA00010604"/>
    </source>
</evidence>
<keyword evidence="7" id="KW-0653">Protein transport</keyword>
<name>A0A8J5Q8V2_9ASCO</name>
<proteinExistence type="inferred from homology"/>
<evidence type="ECO:0000256" key="4">
    <source>
        <dbReference type="ARBA" id="ARBA00022448"/>
    </source>
</evidence>
<dbReference type="OrthoDB" id="200187at2759"/>
<keyword evidence="4" id="KW-0813">Transport</keyword>
<evidence type="ECO:0000313" key="14">
    <source>
        <dbReference type="Proteomes" id="UP000694255"/>
    </source>
</evidence>
<comment type="subcellular location">
    <subcellularLocation>
        <location evidence="1">Endoplasmic reticulum membrane</location>
        <topology evidence="1">Multi-pass membrane protein</topology>
    </subcellularLocation>
</comment>
<dbReference type="NCBIfam" id="TIGR00869">
    <property type="entry name" value="sec62"/>
    <property type="match status" value="1"/>
</dbReference>
<dbReference type="EMBL" id="JAGSYN010000155">
    <property type="protein sequence ID" value="KAG7662984.1"/>
    <property type="molecule type" value="Genomic_DNA"/>
</dbReference>
<dbReference type="RefSeq" id="XP_049263217.1">
    <property type="nucleotide sequence ID" value="XM_049407355.1"/>
</dbReference>
<dbReference type="InterPro" id="IPR011553">
    <property type="entry name" value="Sec62_asco"/>
</dbReference>
<dbReference type="Proteomes" id="UP000694255">
    <property type="component" value="Unassembled WGS sequence"/>
</dbReference>
<dbReference type="GO" id="GO:0005789">
    <property type="term" value="C:endoplasmic reticulum membrane"/>
    <property type="evidence" value="ECO:0007669"/>
    <property type="project" value="UniProtKB-SubCell"/>
</dbReference>
<keyword evidence="10 12" id="KW-0472">Membrane</keyword>
<keyword evidence="8 12" id="KW-1133">Transmembrane helix</keyword>
<evidence type="ECO:0000256" key="6">
    <source>
        <dbReference type="ARBA" id="ARBA00022824"/>
    </source>
</evidence>
<comment type="similarity">
    <text evidence="2">Belongs to the SEC62 family.</text>
</comment>
<keyword evidence="6" id="KW-0256">Endoplasmic reticulum</keyword>
<evidence type="ECO:0000313" key="13">
    <source>
        <dbReference type="EMBL" id="KAG7662984.1"/>
    </source>
</evidence>
<keyword evidence="14" id="KW-1185">Reference proteome</keyword>
<evidence type="ECO:0000256" key="10">
    <source>
        <dbReference type="ARBA" id="ARBA00023136"/>
    </source>
</evidence>
<sequence length="290" mass="32648">MSAQPANGGGVPIQMSPQRSPVAISIANYLFQNPILKQRTGLLENTNDVDFFRYKRFERALLSEDYKTKLQNPKNGLIPIKDSQEVQRILILLIQNQLIIPIQKLHYAEIKAIKGWKPNKQKPTIKKSDKALIDPNAYYGWLYSKPNPYILLYSLLAISGVFAIILFPLWPTSMRRGVWYLSMGALGLIALFFGIAIVRLIIYLVSLVVCPKPFWLFPNLFEDCGVIESFQPVYGWEEPKKKKSKKSKKKDGKGESANNGQSDSAATASGSQVSNGGAEKRKVRLEEVDE</sequence>
<evidence type="ECO:0000256" key="3">
    <source>
        <dbReference type="ARBA" id="ARBA00021257"/>
    </source>
</evidence>
<comment type="caution">
    <text evidence="13">The sequence shown here is derived from an EMBL/GenBank/DDBJ whole genome shotgun (WGS) entry which is preliminary data.</text>
</comment>
<evidence type="ECO:0000256" key="12">
    <source>
        <dbReference type="SAM" id="Phobius"/>
    </source>
</evidence>
<dbReference type="GeneID" id="73470294"/>
<accession>A0A8J5Q8V2</accession>
<feature type="compositionally biased region" description="Basic and acidic residues" evidence="11">
    <location>
        <begin position="278"/>
        <end position="290"/>
    </location>
</feature>
<keyword evidence="9" id="KW-0811">Translocation</keyword>
<evidence type="ECO:0000256" key="7">
    <source>
        <dbReference type="ARBA" id="ARBA00022927"/>
    </source>
</evidence>
<evidence type="ECO:0000256" key="1">
    <source>
        <dbReference type="ARBA" id="ARBA00004477"/>
    </source>
</evidence>
<protein>
    <recommendedName>
        <fullName evidence="3">Translocation protein SEC62</fullName>
    </recommendedName>
</protein>
<reference evidence="13 14" key="1">
    <citation type="journal article" date="2021" name="DNA Res.">
        <title>Genome analysis of Candida subhashii reveals its hybrid nature and dual mitochondrial genome conformations.</title>
        <authorList>
            <person name="Mixao V."/>
            <person name="Hegedusova E."/>
            <person name="Saus E."/>
            <person name="Pryszcz L.P."/>
            <person name="Cillingova A."/>
            <person name="Nosek J."/>
            <person name="Gabaldon T."/>
        </authorList>
    </citation>
    <scope>NUCLEOTIDE SEQUENCE [LARGE SCALE GENOMIC DNA]</scope>
    <source>
        <strain evidence="13 14">CBS 10753</strain>
    </source>
</reference>
<dbReference type="InterPro" id="IPR004728">
    <property type="entry name" value="Sec62"/>
</dbReference>
<dbReference type="AlphaFoldDB" id="A0A8J5Q8V2"/>
<organism evidence="13 14">
    <name type="scientific">[Candida] subhashii</name>
    <dbReference type="NCBI Taxonomy" id="561895"/>
    <lineage>
        <taxon>Eukaryota</taxon>
        <taxon>Fungi</taxon>
        <taxon>Dikarya</taxon>
        <taxon>Ascomycota</taxon>
        <taxon>Saccharomycotina</taxon>
        <taxon>Pichiomycetes</taxon>
        <taxon>Debaryomycetaceae</taxon>
        <taxon>Spathaspora</taxon>
    </lineage>
</organism>
<evidence type="ECO:0000256" key="11">
    <source>
        <dbReference type="SAM" id="MobiDB-lite"/>
    </source>
</evidence>
<dbReference type="PANTHER" id="PTHR12443">
    <property type="entry name" value="TRANSLOCATION PROTEIN SEC62"/>
    <property type="match status" value="1"/>
</dbReference>
<feature type="region of interest" description="Disordered" evidence="11">
    <location>
        <begin position="238"/>
        <end position="290"/>
    </location>
</feature>
<dbReference type="Pfam" id="PF03839">
    <property type="entry name" value="Sec62"/>
    <property type="match status" value="1"/>
</dbReference>
<dbReference type="GO" id="GO:0031204">
    <property type="term" value="P:post-translational protein targeting to membrane, translocation"/>
    <property type="evidence" value="ECO:0007669"/>
    <property type="project" value="TreeGrafter"/>
</dbReference>
<gene>
    <name evidence="13" type="ORF">J8A68_003494</name>
</gene>
<feature type="compositionally biased region" description="Polar residues" evidence="11">
    <location>
        <begin position="256"/>
        <end position="275"/>
    </location>
</feature>